<dbReference type="AlphaFoldDB" id="A0A1E1LSU4"/>
<reference evidence="4" key="1">
    <citation type="submission" date="2016-03" db="EMBL/GenBank/DDBJ databases">
        <authorList>
            <person name="Ploux O."/>
        </authorList>
    </citation>
    <scope>NUCLEOTIDE SEQUENCE [LARGE SCALE GENOMIC DNA]</scope>
    <source>
        <strain evidence="4">UK7</strain>
    </source>
</reference>
<sequence length="214" mass="23809">MSTTTTSLPPSRTLSSRDELYRNVALGAVIVCPIIILIPPRKVDIYTVALTAGFFAGGNHLSAHYTGASIVQRFASRVESLGSQSLPPKAVETQRRLKEERERRDAGTLEGRIGVGKIEGAGREKVDGVLAELRAKEAENKERGLLEKVWMGGEGKDWKAKRDAKEKEALDEGRGYGGLIMDQFWEVWSWGKDKVEEVKEIDEKVVEERKEGKK</sequence>
<comment type="caution">
    <text evidence="3">The sequence shown here is derived from an EMBL/GenBank/DDBJ whole genome shotgun (WGS) entry which is preliminary data.</text>
</comment>
<proteinExistence type="predicted"/>
<dbReference type="InParanoid" id="A0A1E1LSU4"/>
<evidence type="ECO:0000256" key="2">
    <source>
        <dbReference type="SAM" id="Phobius"/>
    </source>
</evidence>
<keyword evidence="2" id="KW-0812">Transmembrane</keyword>
<gene>
    <name evidence="3" type="ORF">RCO7_10607</name>
</gene>
<feature type="compositionally biased region" description="Basic and acidic residues" evidence="1">
    <location>
        <begin position="92"/>
        <end position="105"/>
    </location>
</feature>
<dbReference type="Proteomes" id="UP000178129">
    <property type="component" value="Unassembled WGS sequence"/>
</dbReference>
<name>A0A1E1LSU4_9HELO</name>
<evidence type="ECO:0000256" key="1">
    <source>
        <dbReference type="SAM" id="MobiDB-lite"/>
    </source>
</evidence>
<dbReference type="EMBL" id="FJUW01000091">
    <property type="protein sequence ID" value="CZT13573.1"/>
    <property type="molecule type" value="Genomic_DNA"/>
</dbReference>
<keyword evidence="2" id="KW-0472">Membrane</keyword>
<protein>
    <recommendedName>
        <fullName evidence="5">Rhomboid family membrane protein</fullName>
    </recommendedName>
</protein>
<feature type="transmembrane region" description="Helical" evidence="2">
    <location>
        <begin position="20"/>
        <end position="38"/>
    </location>
</feature>
<accession>A0A1E1LSU4</accession>
<keyword evidence="2" id="KW-1133">Transmembrane helix</keyword>
<feature type="region of interest" description="Disordered" evidence="1">
    <location>
        <begin position="85"/>
        <end position="105"/>
    </location>
</feature>
<keyword evidence="4" id="KW-1185">Reference proteome</keyword>
<evidence type="ECO:0000313" key="4">
    <source>
        <dbReference type="Proteomes" id="UP000178129"/>
    </source>
</evidence>
<evidence type="ECO:0000313" key="3">
    <source>
        <dbReference type="EMBL" id="CZT13573.1"/>
    </source>
</evidence>
<organism evidence="3 4">
    <name type="scientific">Rhynchosporium graminicola</name>
    <dbReference type="NCBI Taxonomy" id="2792576"/>
    <lineage>
        <taxon>Eukaryota</taxon>
        <taxon>Fungi</taxon>
        <taxon>Dikarya</taxon>
        <taxon>Ascomycota</taxon>
        <taxon>Pezizomycotina</taxon>
        <taxon>Leotiomycetes</taxon>
        <taxon>Helotiales</taxon>
        <taxon>Ploettnerulaceae</taxon>
        <taxon>Rhynchosporium</taxon>
    </lineage>
</organism>
<evidence type="ECO:0008006" key="5">
    <source>
        <dbReference type="Google" id="ProtNLM"/>
    </source>
</evidence>